<name>A0A934VH14_9BACT</name>
<dbReference type="RefSeq" id="WP_200281079.1">
    <property type="nucleotide sequence ID" value="NZ_JAENII010000011.1"/>
</dbReference>
<reference evidence="3" key="1">
    <citation type="submission" date="2021-01" db="EMBL/GenBank/DDBJ databases">
        <title>Modified the classification status of verrucomicrobia.</title>
        <authorList>
            <person name="Feng X."/>
        </authorList>
    </citation>
    <scope>NUCLEOTIDE SEQUENCE</scope>
    <source>
        <strain evidence="3">KCTC 22201</strain>
    </source>
</reference>
<accession>A0A934VH14</accession>
<dbReference type="GO" id="GO:0004672">
    <property type="term" value="F:protein kinase activity"/>
    <property type="evidence" value="ECO:0007669"/>
    <property type="project" value="UniProtKB-ARBA"/>
</dbReference>
<feature type="domain" description="HPt" evidence="2">
    <location>
        <begin position="24"/>
        <end position="122"/>
    </location>
</feature>
<protein>
    <submittedName>
        <fullName evidence="3">Hpt domain-containing protein</fullName>
    </submittedName>
</protein>
<dbReference type="Gene3D" id="1.20.120.160">
    <property type="entry name" value="HPT domain"/>
    <property type="match status" value="1"/>
</dbReference>
<dbReference type="Proteomes" id="UP000658278">
    <property type="component" value="Unassembled WGS sequence"/>
</dbReference>
<proteinExistence type="predicted"/>
<keyword evidence="4" id="KW-1185">Reference proteome</keyword>
<dbReference type="SUPFAM" id="SSF47226">
    <property type="entry name" value="Histidine-containing phosphotransfer domain, HPT domain"/>
    <property type="match status" value="1"/>
</dbReference>
<dbReference type="GO" id="GO:0000160">
    <property type="term" value="P:phosphorelay signal transduction system"/>
    <property type="evidence" value="ECO:0007669"/>
    <property type="project" value="InterPro"/>
</dbReference>
<sequence length="123" mass="13229">MSSTTLWRMEAIDLPHIESLGGLSSPELVEILQDFVDGLDQQAAALGSLINEGNRQGLREAAHRLKGAAQMAGFPAVARIAEELETSARDGDTLPEQPAMQSRLSHIAQEAISSWNHALQSKA</sequence>
<evidence type="ECO:0000256" key="1">
    <source>
        <dbReference type="PROSITE-ProRule" id="PRU00110"/>
    </source>
</evidence>
<dbReference type="PROSITE" id="PS50894">
    <property type="entry name" value="HPT"/>
    <property type="match status" value="1"/>
</dbReference>
<dbReference type="InterPro" id="IPR008207">
    <property type="entry name" value="Sig_transdc_His_kin_Hpt_dom"/>
</dbReference>
<dbReference type="AlphaFoldDB" id="A0A934VH14"/>
<organism evidence="3 4">
    <name type="scientific">Haloferula rosea</name>
    <dbReference type="NCBI Taxonomy" id="490093"/>
    <lineage>
        <taxon>Bacteria</taxon>
        <taxon>Pseudomonadati</taxon>
        <taxon>Verrucomicrobiota</taxon>
        <taxon>Verrucomicrobiia</taxon>
        <taxon>Verrucomicrobiales</taxon>
        <taxon>Verrucomicrobiaceae</taxon>
        <taxon>Haloferula</taxon>
    </lineage>
</organism>
<dbReference type="CDD" id="cd00088">
    <property type="entry name" value="HPT"/>
    <property type="match status" value="1"/>
</dbReference>
<gene>
    <name evidence="3" type="ORF">JIN81_14145</name>
</gene>
<dbReference type="InterPro" id="IPR036641">
    <property type="entry name" value="HPT_dom_sf"/>
</dbReference>
<evidence type="ECO:0000313" key="3">
    <source>
        <dbReference type="EMBL" id="MBK1828170.1"/>
    </source>
</evidence>
<dbReference type="EMBL" id="JAENII010000011">
    <property type="protein sequence ID" value="MBK1828170.1"/>
    <property type="molecule type" value="Genomic_DNA"/>
</dbReference>
<keyword evidence="1" id="KW-0597">Phosphoprotein</keyword>
<evidence type="ECO:0000313" key="4">
    <source>
        <dbReference type="Proteomes" id="UP000658278"/>
    </source>
</evidence>
<dbReference type="SMART" id="SM00073">
    <property type="entry name" value="HPT"/>
    <property type="match status" value="1"/>
</dbReference>
<evidence type="ECO:0000259" key="2">
    <source>
        <dbReference type="PROSITE" id="PS50894"/>
    </source>
</evidence>
<dbReference type="Pfam" id="PF01627">
    <property type="entry name" value="Hpt"/>
    <property type="match status" value="1"/>
</dbReference>
<feature type="modified residue" description="Phosphohistidine" evidence="1">
    <location>
        <position position="63"/>
    </location>
</feature>
<comment type="caution">
    <text evidence="3">The sequence shown here is derived from an EMBL/GenBank/DDBJ whole genome shotgun (WGS) entry which is preliminary data.</text>
</comment>